<feature type="transmembrane region" description="Helical" evidence="7">
    <location>
        <begin position="89"/>
        <end position="108"/>
    </location>
</feature>
<keyword evidence="5 7" id="KW-0472">Membrane</keyword>
<dbReference type="PROSITE" id="PS50850">
    <property type="entry name" value="MFS"/>
    <property type="match status" value="1"/>
</dbReference>
<evidence type="ECO:0000256" key="6">
    <source>
        <dbReference type="SAM" id="MobiDB-lite"/>
    </source>
</evidence>
<evidence type="ECO:0000313" key="9">
    <source>
        <dbReference type="EMBL" id="KAK5091318.1"/>
    </source>
</evidence>
<feature type="transmembrane region" description="Helical" evidence="7">
    <location>
        <begin position="352"/>
        <end position="372"/>
    </location>
</feature>
<proteinExistence type="predicted"/>
<protein>
    <recommendedName>
        <fullName evidence="8">Major facilitator superfamily (MFS) profile domain-containing protein</fullName>
    </recommendedName>
</protein>
<feature type="compositionally biased region" description="Basic and acidic residues" evidence="6">
    <location>
        <begin position="11"/>
        <end position="30"/>
    </location>
</feature>
<evidence type="ECO:0000256" key="4">
    <source>
        <dbReference type="ARBA" id="ARBA00022989"/>
    </source>
</evidence>
<feature type="domain" description="Major facilitator superfamily (MFS) profile" evidence="8">
    <location>
        <begin position="53"/>
        <end position="470"/>
    </location>
</feature>
<dbReference type="Gene3D" id="1.20.1250.20">
    <property type="entry name" value="MFS general substrate transporter like domains"/>
    <property type="match status" value="2"/>
</dbReference>
<feature type="transmembrane region" description="Helical" evidence="7">
    <location>
        <begin position="120"/>
        <end position="139"/>
    </location>
</feature>
<feature type="transmembrane region" description="Helical" evidence="7">
    <location>
        <begin position="444"/>
        <end position="461"/>
    </location>
</feature>
<dbReference type="Proteomes" id="UP001309876">
    <property type="component" value="Unassembled WGS sequence"/>
</dbReference>
<feature type="transmembrane region" description="Helical" evidence="7">
    <location>
        <begin position="327"/>
        <end position="345"/>
    </location>
</feature>
<dbReference type="FunFam" id="1.20.1250.20:FF:000013">
    <property type="entry name" value="MFS general substrate transporter"/>
    <property type="match status" value="1"/>
</dbReference>
<feature type="transmembrane region" description="Helical" evidence="7">
    <location>
        <begin position="378"/>
        <end position="400"/>
    </location>
</feature>
<dbReference type="InterPro" id="IPR036259">
    <property type="entry name" value="MFS_trans_sf"/>
</dbReference>
<feature type="transmembrane region" description="Helical" evidence="7">
    <location>
        <begin position="53"/>
        <end position="77"/>
    </location>
</feature>
<reference evidence="9 10" key="1">
    <citation type="submission" date="2023-08" db="EMBL/GenBank/DDBJ databases">
        <title>Black Yeasts Isolated from many extreme environments.</title>
        <authorList>
            <person name="Coleine C."/>
            <person name="Stajich J.E."/>
            <person name="Selbmann L."/>
        </authorList>
    </citation>
    <scope>NUCLEOTIDE SEQUENCE [LARGE SCALE GENOMIC DNA]</scope>
    <source>
        <strain evidence="9 10">CCFEE 5910</strain>
    </source>
</reference>
<comment type="caution">
    <text evidence="9">The sequence shown here is derived from an EMBL/GenBank/DDBJ whole genome shotgun (WGS) entry which is preliminary data.</text>
</comment>
<accession>A0AAN7T6G5</accession>
<feature type="transmembrane region" description="Helical" evidence="7">
    <location>
        <begin position="183"/>
        <end position="204"/>
    </location>
</feature>
<dbReference type="GO" id="GO:0022857">
    <property type="term" value="F:transmembrane transporter activity"/>
    <property type="evidence" value="ECO:0007669"/>
    <property type="project" value="InterPro"/>
</dbReference>
<feature type="transmembrane region" description="Helical" evidence="7">
    <location>
        <begin position="216"/>
        <end position="240"/>
    </location>
</feature>
<dbReference type="Pfam" id="PF07690">
    <property type="entry name" value="MFS_1"/>
    <property type="match status" value="1"/>
</dbReference>
<dbReference type="PANTHER" id="PTHR43791">
    <property type="entry name" value="PERMEASE-RELATED"/>
    <property type="match status" value="1"/>
</dbReference>
<evidence type="ECO:0000256" key="5">
    <source>
        <dbReference type="ARBA" id="ARBA00023136"/>
    </source>
</evidence>
<keyword evidence="2" id="KW-0813">Transport</keyword>
<keyword evidence="3 7" id="KW-0812">Transmembrane</keyword>
<keyword evidence="10" id="KW-1185">Reference proteome</keyword>
<gene>
    <name evidence="9" type="ORF">LTR05_001501</name>
</gene>
<evidence type="ECO:0000256" key="3">
    <source>
        <dbReference type="ARBA" id="ARBA00022692"/>
    </source>
</evidence>
<evidence type="ECO:0000313" key="10">
    <source>
        <dbReference type="Proteomes" id="UP001309876"/>
    </source>
</evidence>
<sequence length="494" mass="55596">MAANKDAIAQHVEHERISSDDSLRKDEEQHSTVVQDWTPEEERKLVWKIDFRVFPMLCIVFGLSLLDRTNISAAYIAGLATDLQLQIGSRYSIALLIFFIGYCLFELPSNYIIRKIGARWWLSFLIVMWGGCVLGMGFVHDWKILTVLRALLGVFEAGLFPGSIYIIGCWYRQFETGRRISIFYMASLLSSGFGPIFAYALSLIRVGGPGSMYRAGWRWIFIVEGVATIVAGIVSPWFLVEFPERVKFLSKRERHIALERVRIDKSSKAVVHPSMKEFTVMLCDWKLVLYGLQYFICASSVYSLAFFKPIILRQGMGFSYAKAQLLSSPPYVFTIIMSLIMAYISDKLRMRWPILCSQALVGIVGLLVILYAKPPGVRYFGLYLAIFGCQANIPGTLAYGNNQTGRNEKKGVVAAAMISFGAAGGIAGSTIFRSQDAPLYLPGMWSTICMLILYICITLSLSMHFKRQNRLADEAQAAGREYILEKTPGFRYAP</sequence>
<feature type="region of interest" description="Disordered" evidence="6">
    <location>
        <begin position="1"/>
        <end position="31"/>
    </location>
</feature>
<evidence type="ECO:0000256" key="2">
    <source>
        <dbReference type="ARBA" id="ARBA00022448"/>
    </source>
</evidence>
<evidence type="ECO:0000259" key="8">
    <source>
        <dbReference type="PROSITE" id="PS50850"/>
    </source>
</evidence>
<dbReference type="AlphaFoldDB" id="A0AAN7T6G5"/>
<evidence type="ECO:0000256" key="1">
    <source>
        <dbReference type="ARBA" id="ARBA00004141"/>
    </source>
</evidence>
<feature type="transmembrane region" description="Helical" evidence="7">
    <location>
        <begin position="287"/>
        <end position="307"/>
    </location>
</feature>
<evidence type="ECO:0000256" key="7">
    <source>
        <dbReference type="SAM" id="Phobius"/>
    </source>
</evidence>
<organism evidence="9 10">
    <name type="scientific">Lithohypha guttulata</name>
    <dbReference type="NCBI Taxonomy" id="1690604"/>
    <lineage>
        <taxon>Eukaryota</taxon>
        <taxon>Fungi</taxon>
        <taxon>Dikarya</taxon>
        <taxon>Ascomycota</taxon>
        <taxon>Pezizomycotina</taxon>
        <taxon>Eurotiomycetes</taxon>
        <taxon>Chaetothyriomycetidae</taxon>
        <taxon>Chaetothyriales</taxon>
        <taxon>Trichomeriaceae</taxon>
        <taxon>Lithohypha</taxon>
    </lineage>
</organism>
<comment type="subcellular location">
    <subcellularLocation>
        <location evidence="1">Membrane</location>
        <topology evidence="1">Multi-pass membrane protein</topology>
    </subcellularLocation>
</comment>
<keyword evidence="4 7" id="KW-1133">Transmembrane helix</keyword>
<feature type="transmembrane region" description="Helical" evidence="7">
    <location>
        <begin position="412"/>
        <end position="432"/>
    </location>
</feature>
<dbReference type="FunFam" id="1.20.1250.20:FF:000018">
    <property type="entry name" value="MFS transporter permease"/>
    <property type="match status" value="1"/>
</dbReference>
<name>A0AAN7T6G5_9EURO</name>
<dbReference type="InterPro" id="IPR011701">
    <property type="entry name" value="MFS"/>
</dbReference>
<dbReference type="PANTHER" id="PTHR43791:SF47">
    <property type="entry name" value="MAJOR FACILITATOR SUPERFAMILY (MFS) PROFILE DOMAIN-CONTAINING PROTEIN-RELATED"/>
    <property type="match status" value="1"/>
</dbReference>
<dbReference type="GO" id="GO:0016020">
    <property type="term" value="C:membrane"/>
    <property type="evidence" value="ECO:0007669"/>
    <property type="project" value="UniProtKB-SubCell"/>
</dbReference>
<dbReference type="SUPFAM" id="SSF103473">
    <property type="entry name" value="MFS general substrate transporter"/>
    <property type="match status" value="1"/>
</dbReference>
<feature type="transmembrane region" description="Helical" evidence="7">
    <location>
        <begin position="151"/>
        <end position="171"/>
    </location>
</feature>
<dbReference type="InterPro" id="IPR020846">
    <property type="entry name" value="MFS_dom"/>
</dbReference>
<dbReference type="EMBL" id="JAVRRJ010000001">
    <property type="protein sequence ID" value="KAK5091318.1"/>
    <property type="molecule type" value="Genomic_DNA"/>
</dbReference>